<comment type="caution">
    <text evidence="1">The sequence shown here is derived from an EMBL/GenBank/DDBJ whole genome shotgun (WGS) entry which is preliminary data.</text>
</comment>
<reference evidence="1 2" key="1">
    <citation type="submission" date="2015-04" db="EMBL/GenBank/DDBJ databases">
        <title>Draft Genome Sequence of the Novel Agar-Digesting Marine Bacterium Q1.</title>
        <authorList>
            <person name="Li Y."/>
            <person name="Li D."/>
            <person name="Chen G."/>
            <person name="Du Z."/>
        </authorList>
    </citation>
    <scope>NUCLEOTIDE SEQUENCE [LARGE SCALE GENOMIC DNA]</scope>
    <source>
        <strain evidence="1 2">Q1</strain>
    </source>
</reference>
<protein>
    <recommendedName>
        <fullName evidence="3">Lumazine-binding protein</fullName>
    </recommendedName>
</protein>
<dbReference type="EMBL" id="LAZL01000002">
    <property type="protein sequence ID" value="KMT66736.1"/>
    <property type="molecule type" value="Genomic_DNA"/>
</dbReference>
<dbReference type="InterPro" id="IPR039437">
    <property type="entry name" value="FrzH/put_lumazine-bd"/>
</dbReference>
<gene>
    <name evidence="1" type="ORF">XM47_01010</name>
</gene>
<dbReference type="Pfam" id="PF12893">
    <property type="entry name" value="Lumazine_bd_2"/>
    <property type="match status" value="1"/>
</dbReference>
<sequence>MTFNTNRKDQAAISKLIELYFDALYYSDVERLKQIFHSQARYTTSSSGQLTNLNMQEYFALVSNRASPASLKQSRTDEILFIDYTSETTASIKVKCSIAPKNFIDLLTVIKLNNRWLIISKVFDYTIQEETSCQS</sequence>
<evidence type="ECO:0000313" key="1">
    <source>
        <dbReference type="EMBL" id="KMT66736.1"/>
    </source>
</evidence>
<dbReference type="InterPro" id="IPR032710">
    <property type="entry name" value="NTF2-like_dom_sf"/>
</dbReference>
<evidence type="ECO:0008006" key="3">
    <source>
        <dbReference type="Google" id="ProtNLM"/>
    </source>
</evidence>
<dbReference type="STRING" id="1513271.XM47_01010"/>
<dbReference type="Proteomes" id="UP000037600">
    <property type="component" value="Unassembled WGS sequence"/>
</dbReference>
<keyword evidence="2" id="KW-1185">Reference proteome</keyword>
<evidence type="ECO:0000313" key="2">
    <source>
        <dbReference type="Proteomes" id="UP000037600"/>
    </source>
</evidence>
<proteinExistence type="predicted"/>
<name>A0A0J8JPX1_9ALTE</name>
<dbReference type="SUPFAM" id="SSF54427">
    <property type="entry name" value="NTF2-like"/>
    <property type="match status" value="1"/>
</dbReference>
<dbReference type="AlphaFoldDB" id="A0A0J8JPX1"/>
<accession>A0A0J8JPX1</accession>
<dbReference type="RefSeq" id="WP_048688361.1">
    <property type="nucleotide sequence ID" value="NZ_KQ130482.1"/>
</dbReference>
<organism evidence="1 2">
    <name type="scientific">Catenovulum maritimum</name>
    <dbReference type="NCBI Taxonomy" id="1513271"/>
    <lineage>
        <taxon>Bacteria</taxon>
        <taxon>Pseudomonadati</taxon>
        <taxon>Pseudomonadota</taxon>
        <taxon>Gammaproteobacteria</taxon>
        <taxon>Alteromonadales</taxon>
        <taxon>Alteromonadaceae</taxon>
        <taxon>Catenovulum</taxon>
    </lineage>
</organism>
<dbReference type="Gene3D" id="3.10.450.50">
    <property type="match status" value="1"/>
</dbReference>